<accession>A0ACC2P6E3</accession>
<protein>
    <submittedName>
        <fullName evidence="1">Uncharacterized protein</fullName>
    </submittedName>
</protein>
<evidence type="ECO:0000313" key="2">
    <source>
        <dbReference type="Proteomes" id="UP001239111"/>
    </source>
</evidence>
<sequence length="372" mass="41938">MNRPYLKKWEDKLPWLSRDPQNPDNAYCCLCEWSSAPPLRFSTLSRHGSKCQEHLDNVRRLNEDVIQQSTSIHLVEHGHSVNYERNLTRQSTPAHVSEQEDDARNGEDLTRQSPSAHVSEQEDNVRNEENLTRQSPSAHVSEQEDNVRNGRNLTRQSPPAHVSQQEDNVRNGENLTRQSPSAYVSQQEDNVRNEENLTRQSPSAHLSEQGGDVHNEEHVTCQSSSANLTEQVDSIVLDFNQSNQFDDQVPENVLANPTNIDEDSGTRGINQTCGSTEAVDRSGDNGSTSVSIPNSSNEESHDAELVSRLNSHLNHFRTRIREAWKGEFGWMRVSDDGKISCVYCGHSELAAYRNNLIQHQGTAEHKINSGEE</sequence>
<proteinExistence type="predicted"/>
<gene>
    <name evidence="1" type="ORF">QAD02_014233</name>
</gene>
<comment type="caution">
    <text evidence="1">The sequence shown here is derived from an EMBL/GenBank/DDBJ whole genome shotgun (WGS) entry which is preliminary data.</text>
</comment>
<dbReference type="EMBL" id="CM056742">
    <property type="protein sequence ID" value="KAJ8678446.1"/>
    <property type="molecule type" value="Genomic_DNA"/>
</dbReference>
<reference evidence="1" key="1">
    <citation type="submission" date="2023-04" db="EMBL/GenBank/DDBJ databases">
        <title>A chromosome-level genome assembly of the parasitoid wasp Eretmocerus hayati.</title>
        <authorList>
            <person name="Zhong Y."/>
            <person name="Liu S."/>
            <person name="Liu Y."/>
        </authorList>
    </citation>
    <scope>NUCLEOTIDE SEQUENCE</scope>
    <source>
        <strain evidence="1">ZJU_SS_LIU_2023</strain>
    </source>
</reference>
<dbReference type="Proteomes" id="UP001239111">
    <property type="component" value="Chromosome 2"/>
</dbReference>
<name>A0ACC2P6E3_9HYME</name>
<evidence type="ECO:0000313" key="1">
    <source>
        <dbReference type="EMBL" id="KAJ8678446.1"/>
    </source>
</evidence>
<keyword evidence="2" id="KW-1185">Reference proteome</keyword>
<organism evidence="1 2">
    <name type="scientific">Eretmocerus hayati</name>
    <dbReference type="NCBI Taxonomy" id="131215"/>
    <lineage>
        <taxon>Eukaryota</taxon>
        <taxon>Metazoa</taxon>
        <taxon>Ecdysozoa</taxon>
        <taxon>Arthropoda</taxon>
        <taxon>Hexapoda</taxon>
        <taxon>Insecta</taxon>
        <taxon>Pterygota</taxon>
        <taxon>Neoptera</taxon>
        <taxon>Endopterygota</taxon>
        <taxon>Hymenoptera</taxon>
        <taxon>Apocrita</taxon>
        <taxon>Proctotrupomorpha</taxon>
        <taxon>Chalcidoidea</taxon>
        <taxon>Aphelinidae</taxon>
        <taxon>Aphelininae</taxon>
        <taxon>Eretmocerus</taxon>
    </lineage>
</organism>